<reference evidence="2" key="1">
    <citation type="submission" date="2021-01" db="EMBL/GenBank/DDBJ databases">
        <title>Marivirga aurantiaca sp. nov., isolated from intertidal surface sediments.</title>
        <authorList>
            <person name="Zhang M."/>
        </authorList>
    </citation>
    <scope>NUCLEOTIDE SEQUENCE</scope>
    <source>
        <strain evidence="2">S37H4</strain>
    </source>
</reference>
<dbReference type="Proteomes" id="UP000611723">
    <property type="component" value="Unassembled WGS sequence"/>
</dbReference>
<feature type="domain" description="Polysaccharide pyruvyl transferase" evidence="1">
    <location>
        <begin position="38"/>
        <end position="182"/>
    </location>
</feature>
<dbReference type="EMBL" id="JAEQBW010000008">
    <property type="protein sequence ID" value="MBK6266521.1"/>
    <property type="molecule type" value="Genomic_DNA"/>
</dbReference>
<evidence type="ECO:0000259" key="1">
    <source>
        <dbReference type="Pfam" id="PF04230"/>
    </source>
</evidence>
<comment type="caution">
    <text evidence="2">The sequence shown here is derived from an EMBL/GenBank/DDBJ whole genome shotgun (WGS) entry which is preliminary data.</text>
</comment>
<evidence type="ECO:0000313" key="3">
    <source>
        <dbReference type="Proteomes" id="UP000611723"/>
    </source>
</evidence>
<dbReference type="AlphaFoldDB" id="A0A934X1C9"/>
<keyword evidence="3" id="KW-1185">Reference proteome</keyword>
<accession>A0A934X1C9</accession>
<evidence type="ECO:0000313" key="2">
    <source>
        <dbReference type="EMBL" id="MBK6266521.1"/>
    </source>
</evidence>
<name>A0A934X1C9_9BACT</name>
<dbReference type="Pfam" id="PF04230">
    <property type="entry name" value="PS_pyruv_trans"/>
    <property type="match status" value="1"/>
</dbReference>
<dbReference type="InterPro" id="IPR007345">
    <property type="entry name" value="Polysacch_pyruvyl_Trfase"/>
</dbReference>
<sequence length="298" mass="34039">MILNFYQSKNFGDALNPYIFKHFLPNFFDKESDFSFVGIGSILGLRQVQEAKRKIIFSSGFAYGSIPKIDSSYDIFCVRGPMTCDVLNIHKKYAISDGAILLQFMEKAHAEKKYPFSFMPHWESALKFDWKGICHEAGIHYISPTDNYSEVIDQIKQSEVVIAEAMHAAIVADALRVPWIPVKAYGGINSFKWQDWTQSLNLAYKPQKIRPLFNNTGFTRKVIKDKTGYPFSLRTLSPLIDIYQLYQSAFVKKKVVAELLQLKLTAPYLSSDSVLKSKGEQLVEKLEDVKTKYTNSIL</sequence>
<gene>
    <name evidence="2" type="ORF">JKA74_15860</name>
</gene>
<organism evidence="2 3">
    <name type="scientific">Marivirga aurantiaca</name>
    <dbReference type="NCBI Taxonomy" id="2802615"/>
    <lineage>
        <taxon>Bacteria</taxon>
        <taxon>Pseudomonadati</taxon>
        <taxon>Bacteroidota</taxon>
        <taxon>Cytophagia</taxon>
        <taxon>Cytophagales</taxon>
        <taxon>Marivirgaceae</taxon>
        <taxon>Marivirga</taxon>
    </lineage>
</organism>
<dbReference type="GO" id="GO:0016740">
    <property type="term" value="F:transferase activity"/>
    <property type="evidence" value="ECO:0007669"/>
    <property type="project" value="UniProtKB-KW"/>
</dbReference>
<proteinExistence type="predicted"/>
<dbReference type="RefSeq" id="WP_201432202.1">
    <property type="nucleotide sequence ID" value="NZ_JAEQBW010000008.1"/>
</dbReference>
<protein>
    <submittedName>
        <fullName evidence="2">Polysaccharide pyruvyl transferase family protein</fullName>
    </submittedName>
</protein>
<keyword evidence="2" id="KW-0808">Transferase</keyword>